<gene>
    <name evidence="2" type="primary">20342305</name>
    <name evidence="1" type="ORF">GGTG_01847</name>
</gene>
<proteinExistence type="predicted"/>
<evidence type="ECO:0000313" key="3">
    <source>
        <dbReference type="Proteomes" id="UP000006039"/>
    </source>
</evidence>
<evidence type="ECO:0000313" key="1">
    <source>
        <dbReference type="EMBL" id="EJT81873.1"/>
    </source>
</evidence>
<name>J3NKQ6_GAET3</name>
<reference evidence="2" key="5">
    <citation type="submission" date="2018-04" db="UniProtKB">
        <authorList>
            <consortium name="EnsemblFungi"/>
        </authorList>
    </citation>
    <scope>IDENTIFICATION</scope>
    <source>
        <strain evidence="2">R3-111a-1</strain>
    </source>
</reference>
<keyword evidence="3" id="KW-1185">Reference proteome</keyword>
<dbReference type="EMBL" id="GL385395">
    <property type="protein sequence ID" value="EJT81873.1"/>
    <property type="molecule type" value="Genomic_DNA"/>
</dbReference>
<dbReference type="VEuPathDB" id="FungiDB:GGTG_01847"/>
<evidence type="ECO:0000313" key="2">
    <source>
        <dbReference type="EnsemblFungi" id="EJT81873"/>
    </source>
</evidence>
<dbReference type="Proteomes" id="UP000006039">
    <property type="component" value="Unassembled WGS sequence"/>
</dbReference>
<organism evidence="1">
    <name type="scientific">Gaeumannomyces tritici (strain R3-111a-1)</name>
    <name type="common">Wheat and barley take-all root rot fungus</name>
    <name type="synonym">Gaeumannomyces graminis var. tritici</name>
    <dbReference type="NCBI Taxonomy" id="644352"/>
    <lineage>
        <taxon>Eukaryota</taxon>
        <taxon>Fungi</taxon>
        <taxon>Dikarya</taxon>
        <taxon>Ascomycota</taxon>
        <taxon>Pezizomycotina</taxon>
        <taxon>Sordariomycetes</taxon>
        <taxon>Sordariomycetidae</taxon>
        <taxon>Magnaporthales</taxon>
        <taxon>Magnaporthaceae</taxon>
        <taxon>Gaeumannomyces</taxon>
    </lineage>
</organism>
<dbReference type="EnsemblFungi" id="EJT81873">
    <property type="protein sequence ID" value="EJT81873"/>
    <property type="gene ID" value="GGTG_01847"/>
</dbReference>
<dbReference type="RefSeq" id="XP_009217882.1">
    <property type="nucleotide sequence ID" value="XM_009219618.1"/>
</dbReference>
<dbReference type="AlphaFoldDB" id="J3NKQ6"/>
<sequence length="114" mass="12913">MEPIVTIPTLLLIYSDKVDLVLKENFLQAHQRAPALFTLAGKARAFVINCLQLRIINKSNVGIVAFFQSRASKISNGVFNKRKISLALLISLKKKAKNRFRCFIRRNCLVALKI</sequence>
<dbReference type="HOGENOM" id="CLU_2121234_0_0_1"/>
<reference evidence="1" key="3">
    <citation type="submission" date="2010-09" db="EMBL/GenBank/DDBJ databases">
        <title>Annotation of Gaeumannomyces graminis var. tritici R3-111a-1.</title>
        <authorList>
            <consortium name="The Broad Institute Genome Sequencing Platform"/>
            <person name="Ma L.-J."/>
            <person name="Dead R."/>
            <person name="Young S.K."/>
            <person name="Zeng Q."/>
            <person name="Gargeya S."/>
            <person name="Fitzgerald M."/>
            <person name="Haas B."/>
            <person name="Abouelleil A."/>
            <person name="Alvarado L."/>
            <person name="Arachchi H.M."/>
            <person name="Berlin A."/>
            <person name="Brown A."/>
            <person name="Chapman S.B."/>
            <person name="Chen Z."/>
            <person name="Dunbar C."/>
            <person name="Freedman E."/>
            <person name="Gearin G."/>
            <person name="Gellesch M."/>
            <person name="Goldberg J."/>
            <person name="Griggs A."/>
            <person name="Gujja S."/>
            <person name="Heiman D."/>
            <person name="Howarth C."/>
            <person name="Larson L."/>
            <person name="Lui A."/>
            <person name="MacDonald P.J.P."/>
            <person name="Mehta T."/>
            <person name="Montmayeur A."/>
            <person name="Murphy C."/>
            <person name="Neiman D."/>
            <person name="Pearson M."/>
            <person name="Priest M."/>
            <person name="Roberts A."/>
            <person name="Saif S."/>
            <person name="Shea T."/>
            <person name="Shenoy N."/>
            <person name="Sisk P."/>
            <person name="Stolte C."/>
            <person name="Sykes S."/>
            <person name="Yandava C."/>
            <person name="Wortman J."/>
            <person name="Nusbaum C."/>
            <person name="Birren B."/>
        </authorList>
    </citation>
    <scope>NUCLEOTIDE SEQUENCE</scope>
    <source>
        <strain evidence="1">R3-111a-1</strain>
    </source>
</reference>
<reference evidence="2" key="4">
    <citation type="journal article" date="2015" name="G3 (Bethesda)">
        <title>Genome sequences of three phytopathogenic species of the Magnaporthaceae family of fungi.</title>
        <authorList>
            <person name="Okagaki L.H."/>
            <person name="Nunes C.C."/>
            <person name="Sailsbery J."/>
            <person name="Clay B."/>
            <person name="Brown D."/>
            <person name="John T."/>
            <person name="Oh Y."/>
            <person name="Young N."/>
            <person name="Fitzgerald M."/>
            <person name="Haas B.J."/>
            <person name="Zeng Q."/>
            <person name="Young S."/>
            <person name="Adiconis X."/>
            <person name="Fan L."/>
            <person name="Levin J.Z."/>
            <person name="Mitchell T.K."/>
            <person name="Okubara P.A."/>
            <person name="Farman M.L."/>
            <person name="Kohn L.M."/>
            <person name="Birren B."/>
            <person name="Ma L.-J."/>
            <person name="Dean R.A."/>
        </authorList>
    </citation>
    <scope>NUCLEOTIDE SEQUENCE</scope>
    <source>
        <strain evidence="2">R3-111a-1</strain>
    </source>
</reference>
<protein>
    <submittedName>
        <fullName evidence="1 2">Uncharacterized protein</fullName>
    </submittedName>
</protein>
<accession>J3NKQ6</accession>
<dbReference type="GeneID" id="20342305"/>
<reference evidence="3" key="1">
    <citation type="submission" date="2010-07" db="EMBL/GenBank/DDBJ databases">
        <title>The genome sequence of Gaeumannomyces graminis var. tritici strain R3-111a-1.</title>
        <authorList>
            <consortium name="The Broad Institute Genome Sequencing Platform"/>
            <person name="Ma L.-J."/>
            <person name="Dead R."/>
            <person name="Young S."/>
            <person name="Zeng Q."/>
            <person name="Koehrsen M."/>
            <person name="Alvarado L."/>
            <person name="Berlin A."/>
            <person name="Chapman S.B."/>
            <person name="Chen Z."/>
            <person name="Freedman E."/>
            <person name="Gellesch M."/>
            <person name="Goldberg J."/>
            <person name="Griggs A."/>
            <person name="Gujja S."/>
            <person name="Heilman E.R."/>
            <person name="Heiman D."/>
            <person name="Hepburn T."/>
            <person name="Howarth C."/>
            <person name="Jen D."/>
            <person name="Larson L."/>
            <person name="Mehta T."/>
            <person name="Neiman D."/>
            <person name="Pearson M."/>
            <person name="Roberts A."/>
            <person name="Saif S."/>
            <person name="Shea T."/>
            <person name="Shenoy N."/>
            <person name="Sisk P."/>
            <person name="Stolte C."/>
            <person name="Sykes S."/>
            <person name="Walk T."/>
            <person name="White J."/>
            <person name="Yandava C."/>
            <person name="Haas B."/>
            <person name="Nusbaum C."/>
            <person name="Birren B."/>
        </authorList>
    </citation>
    <scope>NUCLEOTIDE SEQUENCE [LARGE SCALE GENOMIC DNA]</scope>
    <source>
        <strain evidence="3">R3-111a-1</strain>
    </source>
</reference>
<reference evidence="1" key="2">
    <citation type="submission" date="2010-07" db="EMBL/GenBank/DDBJ databases">
        <authorList>
            <consortium name="The Broad Institute Genome Sequencing Platform"/>
            <consortium name="Broad Institute Genome Sequencing Center for Infectious Disease"/>
            <person name="Ma L.-J."/>
            <person name="Dead R."/>
            <person name="Young S."/>
            <person name="Zeng Q."/>
            <person name="Koehrsen M."/>
            <person name="Alvarado L."/>
            <person name="Berlin A."/>
            <person name="Chapman S.B."/>
            <person name="Chen Z."/>
            <person name="Freedman E."/>
            <person name="Gellesch M."/>
            <person name="Goldberg J."/>
            <person name="Griggs A."/>
            <person name="Gujja S."/>
            <person name="Heilman E.R."/>
            <person name="Heiman D."/>
            <person name="Hepburn T."/>
            <person name="Howarth C."/>
            <person name="Jen D."/>
            <person name="Larson L."/>
            <person name="Mehta T."/>
            <person name="Neiman D."/>
            <person name="Pearson M."/>
            <person name="Roberts A."/>
            <person name="Saif S."/>
            <person name="Shea T."/>
            <person name="Shenoy N."/>
            <person name="Sisk P."/>
            <person name="Stolte C."/>
            <person name="Sykes S."/>
            <person name="Walk T."/>
            <person name="White J."/>
            <person name="Yandava C."/>
            <person name="Haas B."/>
            <person name="Nusbaum C."/>
            <person name="Birren B."/>
        </authorList>
    </citation>
    <scope>NUCLEOTIDE SEQUENCE</scope>
    <source>
        <strain evidence="1">R3-111a-1</strain>
    </source>
</reference>